<dbReference type="InterPro" id="IPR059112">
    <property type="entry name" value="CysZ/EI24"/>
</dbReference>
<feature type="transmembrane region" description="Helical" evidence="5">
    <location>
        <begin position="58"/>
        <end position="80"/>
    </location>
</feature>
<dbReference type="Proteomes" id="UP000241885">
    <property type="component" value="Chromosome"/>
</dbReference>
<proteinExistence type="predicted"/>
<name>A0A2R4BKZ5_THAAR</name>
<dbReference type="KEGG" id="tak:Tharo_1067"/>
<dbReference type="AlphaFoldDB" id="A0A2R4BKZ5"/>
<feature type="transmembrane region" description="Helical" evidence="5">
    <location>
        <begin position="209"/>
        <end position="233"/>
    </location>
</feature>
<keyword evidence="4 5" id="KW-0472">Membrane</keyword>
<feature type="transmembrane region" description="Helical" evidence="5">
    <location>
        <begin position="129"/>
        <end position="147"/>
    </location>
</feature>
<feature type="transmembrane region" description="Helical" evidence="5">
    <location>
        <begin position="152"/>
        <end position="170"/>
    </location>
</feature>
<accession>A0A2R4BKZ5</accession>
<feature type="transmembrane region" description="Helical" evidence="5">
    <location>
        <begin position="87"/>
        <end position="109"/>
    </location>
</feature>
<keyword evidence="3 5" id="KW-1133">Transmembrane helix</keyword>
<keyword evidence="7" id="KW-1185">Reference proteome</keyword>
<sequence length="260" mass="28287">MVVKEILVAFGRAGRSLLRRDIFWHLLWPGVVAMLVWTVVAVLAWTPVTEGLFAWVNGWSFVGGWLSASDAAAVTMLVLIKIAVALLVVPLVYVTAALLVATVALPLMLERIGRTDYAELEQRRGGSNFGSAWNSVVAGLLFLLALLVSLPLWLIPGVGLLASVVLTGWLNQRAFGYDALMLHADKDELQRLRGDRRPQMLLLGGGSALLAYVPFVNLVAPAYAGLAFVHYLLEALRRHRLQHGISVLDAAPAPLPRKIS</sequence>
<keyword evidence="2 5" id="KW-0812">Transmembrane</keyword>
<evidence type="ECO:0000256" key="3">
    <source>
        <dbReference type="ARBA" id="ARBA00022989"/>
    </source>
</evidence>
<dbReference type="EMBL" id="CP028339">
    <property type="protein sequence ID" value="AVR88005.1"/>
    <property type="molecule type" value="Genomic_DNA"/>
</dbReference>
<evidence type="ECO:0000256" key="4">
    <source>
        <dbReference type="ARBA" id="ARBA00023136"/>
    </source>
</evidence>
<gene>
    <name evidence="6" type="ORF">Tharo_1067</name>
</gene>
<evidence type="ECO:0000313" key="6">
    <source>
        <dbReference type="EMBL" id="AVR88005.1"/>
    </source>
</evidence>
<organism evidence="6 7">
    <name type="scientific">Thauera aromatica K172</name>
    <dbReference type="NCBI Taxonomy" id="44139"/>
    <lineage>
        <taxon>Bacteria</taxon>
        <taxon>Pseudomonadati</taxon>
        <taxon>Pseudomonadota</taxon>
        <taxon>Betaproteobacteria</taxon>
        <taxon>Rhodocyclales</taxon>
        <taxon>Zoogloeaceae</taxon>
        <taxon>Thauera</taxon>
    </lineage>
</organism>
<evidence type="ECO:0000313" key="7">
    <source>
        <dbReference type="Proteomes" id="UP000241885"/>
    </source>
</evidence>
<evidence type="ECO:0000256" key="1">
    <source>
        <dbReference type="ARBA" id="ARBA00004141"/>
    </source>
</evidence>
<dbReference type="Pfam" id="PF07264">
    <property type="entry name" value="EI24"/>
    <property type="match status" value="1"/>
</dbReference>
<comment type="subcellular location">
    <subcellularLocation>
        <location evidence="1">Membrane</location>
        <topology evidence="1">Multi-pass membrane protein</topology>
    </subcellularLocation>
</comment>
<evidence type="ECO:0000256" key="2">
    <source>
        <dbReference type="ARBA" id="ARBA00022692"/>
    </source>
</evidence>
<evidence type="ECO:0000256" key="5">
    <source>
        <dbReference type="SAM" id="Phobius"/>
    </source>
</evidence>
<feature type="transmembrane region" description="Helical" evidence="5">
    <location>
        <begin position="22"/>
        <end position="46"/>
    </location>
</feature>
<protein>
    <submittedName>
        <fullName evidence="6">Membrane protein</fullName>
    </submittedName>
</protein>
<reference evidence="6 7" key="1">
    <citation type="submission" date="2018-03" db="EMBL/GenBank/DDBJ databases">
        <title>Complete genome sequence of Thauera aromatica, a model organism for studying aromatic compound degradation under denitrifying conditions.</title>
        <authorList>
            <person name="Lo H.-Y."/>
            <person name="Goris T."/>
            <person name="Boll M."/>
            <person name="Mueller J.A."/>
        </authorList>
    </citation>
    <scope>NUCLEOTIDE SEQUENCE [LARGE SCALE GENOMIC DNA]</scope>
    <source>
        <strain evidence="6 7">K172</strain>
    </source>
</reference>